<dbReference type="SUPFAM" id="SSF52540">
    <property type="entry name" value="P-loop containing nucleoside triphosphate hydrolases"/>
    <property type="match status" value="2"/>
</dbReference>
<evidence type="ECO:0008006" key="3">
    <source>
        <dbReference type="Google" id="ProtNLM"/>
    </source>
</evidence>
<comment type="caution">
    <text evidence="1">The sequence shown here is derived from an EMBL/GenBank/DDBJ whole genome shotgun (WGS) entry which is preliminary data.</text>
</comment>
<dbReference type="Proteomes" id="UP000649573">
    <property type="component" value="Unassembled WGS sequence"/>
</dbReference>
<dbReference type="InterPro" id="IPR027417">
    <property type="entry name" value="P-loop_NTPase"/>
</dbReference>
<gene>
    <name evidence="1" type="ORF">GCM10010178_02050</name>
</gene>
<evidence type="ECO:0000313" key="1">
    <source>
        <dbReference type="EMBL" id="GGU14252.1"/>
    </source>
</evidence>
<name>A0ABQ2UAY0_9PSEU</name>
<reference evidence="2" key="1">
    <citation type="journal article" date="2019" name="Int. J. Syst. Evol. Microbiol.">
        <title>The Global Catalogue of Microorganisms (GCM) 10K type strain sequencing project: providing services to taxonomists for standard genome sequencing and annotation.</title>
        <authorList>
            <consortium name="The Broad Institute Genomics Platform"/>
            <consortium name="The Broad Institute Genome Sequencing Center for Infectious Disease"/>
            <person name="Wu L."/>
            <person name="Ma J."/>
        </authorList>
    </citation>
    <scope>NUCLEOTIDE SEQUENCE [LARGE SCALE GENOMIC DNA]</scope>
    <source>
        <strain evidence="2">JCM 3296</strain>
    </source>
</reference>
<protein>
    <recommendedName>
        <fullName evidence="3">Broad-specificity NMP kinase</fullName>
    </recommendedName>
</protein>
<sequence length="338" mass="35931">MGKTTVAWEIFERLGQRGLATGYVDIDQLGMCSPEPAGDTGRHRLKARALGAVAAGFRDAGTRCLVVPGVTDPGRGIEPVANAELTTCLLRADPAELTRRITARGGATDLAEALKYAESVDRAPGPRVDTTGLSVSEVADQVLARTGWPDPPEPVLRPLRPFTEPGEILLLCGPAAVGKSTVGWHVYQQVRQTGRNAAFVDLEQISFRRPEPGHELRVANLAAVWRTFRDAGAECLIAVGPPGPYPAGITVCCLHAGRDVLLDRLTRRARGETPAPGLAGDAVLGQPPEVVRQLADEAAAVRCVGDVHVDTDHRPPDAIAAEILRNTLYLRAGSRALP</sequence>
<dbReference type="Gene3D" id="3.40.50.300">
    <property type="entry name" value="P-loop containing nucleotide triphosphate hydrolases"/>
    <property type="match status" value="3"/>
</dbReference>
<evidence type="ECO:0000313" key="2">
    <source>
        <dbReference type="Proteomes" id="UP000649573"/>
    </source>
</evidence>
<organism evidence="1 2">
    <name type="scientific">Lentzea flava</name>
    <dbReference type="NCBI Taxonomy" id="103732"/>
    <lineage>
        <taxon>Bacteria</taxon>
        <taxon>Bacillati</taxon>
        <taxon>Actinomycetota</taxon>
        <taxon>Actinomycetes</taxon>
        <taxon>Pseudonocardiales</taxon>
        <taxon>Pseudonocardiaceae</taxon>
        <taxon>Lentzea</taxon>
    </lineage>
</organism>
<proteinExistence type="predicted"/>
<dbReference type="EMBL" id="BMRE01000001">
    <property type="protein sequence ID" value="GGU14252.1"/>
    <property type="molecule type" value="Genomic_DNA"/>
</dbReference>
<accession>A0ABQ2UAY0</accession>
<keyword evidence="2" id="KW-1185">Reference proteome</keyword>